<dbReference type="EMBL" id="JANBOH010000080">
    <property type="protein sequence ID" value="KAJ1645987.1"/>
    <property type="molecule type" value="Genomic_DNA"/>
</dbReference>
<organism evidence="3 4">
    <name type="scientific">Coemansia asiatica</name>
    <dbReference type="NCBI Taxonomy" id="1052880"/>
    <lineage>
        <taxon>Eukaryota</taxon>
        <taxon>Fungi</taxon>
        <taxon>Fungi incertae sedis</taxon>
        <taxon>Zoopagomycota</taxon>
        <taxon>Kickxellomycotina</taxon>
        <taxon>Kickxellomycetes</taxon>
        <taxon>Kickxellales</taxon>
        <taxon>Kickxellaceae</taxon>
        <taxon>Coemansia</taxon>
    </lineage>
</organism>
<proteinExistence type="inferred from homology"/>
<accession>A0A9W8CL09</accession>
<dbReference type="InterPro" id="IPR045091">
    <property type="entry name" value="Mad2-like"/>
</dbReference>
<dbReference type="PROSITE" id="PS50815">
    <property type="entry name" value="HORMA"/>
    <property type="match status" value="1"/>
</dbReference>
<dbReference type="PANTHER" id="PTHR11842">
    <property type="entry name" value="MITOTIC SPINDLE ASSEMBLY CHECKPOINT PROTEIN MAD2"/>
    <property type="match status" value="1"/>
</dbReference>
<reference evidence="3" key="1">
    <citation type="submission" date="2022-07" db="EMBL/GenBank/DDBJ databases">
        <title>Phylogenomic reconstructions and comparative analyses of Kickxellomycotina fungi.</title>
        <authorList>
            <person name="Reynolds N.K."/>
            <person name="Stajich J.E."/>
            <person name="Barry K."/>
            <person name="Grigoriev I.V."/>
            <person name="Crous P."/>
            <person name="Smith M.E."/>
        </authorList>
    </citation>
    <scope>NUCLEOTIDE SEQUENCE</scope>
    <source>
        <strain evidence="3">NBRC 105413</strain>
    </source>
</reference>
<dbReference type="InterPro" id="IPR036570">
    <property type="entry name" value="HORMA_dom_sf"/>
</dbReference>
<evidence type="ECO:0000313" key="4">
    <source>
        <dbReference type="Proteomes" id="UP001145021"/>
    </source>
</evidence>
<dbReference type="Gene3D" id="3.30.900.10">
    <property type="entry name" value="HORMA domain"/>
    <property type="match status" value="1"/>
</dbReference>
<evidence type="ECO:0000259" key="2">
    <source>
        <dbReference type="PROSITE" id="PS50815"/>
    </source>
</evidence>
<comment type="similarity">
    <text evidence="1">Belongs to the MAD2 family.</text>
</comment>
<comment type="caution">
    <text evidence="3">The sequence shown here is derived from an EMBL/GenBank/DDBJ whole genome shotgun (WGS) entry which is preliminary data.</text>
</comment>
<gene>
    <name evidence="3" type="primary">MAD2L2</name>
    <name evidence="3" type="ORF">LPJ64_002500</name>
</gene>
<keyword evidence="4" id="KW-1185">Reference proteome</keyword>
<evidence type="ECO:0000256" key="1">
    <source>
        <dbReference type="ARBA" id="ARBA00010348"/>
    </source>
</evidence>
<dbReference type="AlphaFoldDB" id="A0A9W8CL09"/>
<name>A0A9W8CL09_9FUNG</name>
<feature type="domain" description="HORMA" evidence="2">
    <location>
        <begin position="16"/>
        <end position="215"/>
    </location>
</feature>
<evidence type="ECO:0000313" key="3">
    <source>
        <dbReference type="EMBL" id="KAJ1645987.1"/>
    </source>
</evidence>
<sequence length="215" mass="24331">MLRSSVSGNSNRPVEITKTDAICDFLEVYIHSVLYYRSAYPKTLFEDRSAFGILVKSSRHPELNQYIFDAVSAVKTQLAKDDAACDVMIEIIDGQSQPVESFVLEIFALQGFYESRHDIDFRGALTRISTLEPGPKLSEDSSFQVCFRRRSGDAPTLEKNLWIPRLAQAPFDSKTKQDDFCAERLPAAETRRLVPLGAVDDQELKVQVMALLQRY</sequence>
<dbReference type="Proteomes" id="UP001145021">
    <property type="component" value="Unassembled WGS sequence"/>
</dbReference>
<protein>
    <submittedName>
        <fullName evidence="3">MAD2 mitotic arrest deficient-like 2</fullName>
    </submittedName>
</protein>
<dbReference type="GO" id="GO:0016035">
    <property type="term" value="C:zeta DNA polymerase complex"/>
    <property type="evidence" value="ECO:0007669"/>
    <property type="project" value="TreeGrafter"/>
</dbReference>
<dbReference type="PANTHER" id="PTHR11842:SF10">
    <property type="entry name" value="MITOTIC SPINDLE ASSEMBLY CHECKPOINT PROTEIN MAD2B"/>
    <property type="match status" value="1"/>
</dbReference>
<dbReference type="InterPro" id="IPR003511">
    <property type="entry name" value="HORMA_dom"/>
</dbReference>
<dbReference type="SUPFAM" id="SSF56019">
    <property type="entry name" value="The spindle assembly checkpoint protein mad2"/>
    <property type="match status" value="1"/>
</dbReference>